<evidence type="ECO:0000256" key="1">
    <source>
        <dbReference type="SAM" id="Phobius"/>
    </source>
</evidence>
<evidence type="ECO:0000313" key="3">
    <source>
        <dbReference type="Proteomes" id="UP001238155"/>
    </source>
</evidence>
<name>A0AAJ6K0V0_9LACO</name>
<feature type="transmembrane region" description="Helical" evidence="1">
    <location>
        <begin position="124"/>
        <end position="144"/>
    </location>
</feature>
<feature type="transmembrane region" description="Helical" evidence="1">
    <location>
        <begin position="84"/>
        <end position="112"/>
    </location>
</feature>
<feature type="transmembrane region" description="Helical" evidence="1">
    <location>
        <begin position="349"/>
        <end position="370"/>
    </location>
</feature>
<reference evidence="2" key="1">
    <citation type="submission" date="2023-04" db="EMBL/GenBank/DDBJ databases">
        <title>Four porcine-derived lactic acid bacteria strains analyses and their evaluation as potential probiotics based on genomics.</title>
        <authorList>
            <person name="Niu D."/>
        </authorList>
    </citation>
    <scope>NUCLEOTIDE SEQUENCE</scope>
    <source>
        <strain evidence="2">ZSB1</strain>
    </source>
</reference>
<keyword evidence="1" id="KW-0812">Transmembrane</keyword>
<feature type="transmembrane region" description="Helical" evidence="1">
    <location>
        <begin position="20"/>
        <end position="42"/>
    </location>
</feature>
<dbReference type="EMBL" id="CP123751">
    <property type="protein sequence ID" value="WHQ80268.1"/>
    <property type="molecule type" value="Genomic_DNA"/>
</dbReference>
<feature type="transmembrane region" description="Helical" evidence="1">
    <location>
        <begin position="237"/>
        <end position="260"/>
    </location>
</feature>
<feature type="transmembrane region" description="Helical" evidence="1">
    <location>
        <begin position="54"/>
        <end position="72"/>
    </location>
</feature>
<evidence type="ECO:0008006" key="4">
    <source>
        <dbReference type="Google" id="ProtNLM"/>
    </source>
</evidence>
<proteinExistence type="predicted"/>
<feature type="transmembrane region" description="Helical" evidence="1">
    <location>
        <begin position="191"/>
        <end position="208"/>
    </location>
</feature>
<feature type="transmembrane region" description="Helical" evidence="1">
    <location>
        <begin position="214"/>
        <end position="230"/>
    </location>
</feature>
<dbReference type="AlphaFoldDB" id="A0AAJ6K0V0"/>
<keyword evidence="1" id="KW-1133">Transmembrane helix</keyword>
<dbReference type="RefSeq" id="WP_283534739.1">
    <property type="nucleotide sequence ID" value="NZ_CP123751.1"/>
</dbReference>
<feature type="transmembrane region" description="Helical" evidence="1">
    <location>
        <begin position="322"/>
        <end position="342"/>
    </location>
</feature>
<accession>A0AAJ6K0V0</accession>
<keyword evidence="1" id="KW-0472">Membrane</keyword>
<organism evidence="2 3">
    <name type="scientific">Ligilactobacillus animalis</name>
    <dbReference type="NCBI Taxonomy" id="1605"/>
    <lineage>
        <taxon>Bacteria</taxon>
        <taxon>Bacillati</taxon>
        <taxon>Bacillota</taxon>
        <taxon>Bacilli</taxon>
        <taxon>Lactobacillales</taxon>
        <taxon>Lactobacillaceae</taxon>
        <taxon>Ligilactobacillus</taxon>
    </lineage>
</organism>
<protein>
    <recommendedName>
        <fullName evidence="4">Polymerase</fullName>
    </recommendedName>
</protein>
<dbReference type="Proteomes" id="UP001238155">
    <property type="component" value="Chromosome"/>
</dbReference>
<evidence type="ECO:0000313" key="2">
    <source>
        <dbReference type="EMBL" id="WHQ80268.1"/>
    </source>
</evidence>
<sequence length="393" mass="45447">MDRVEDLRNSFSNKLLQKVPNLGSIIYFVSFTCYLFAMSLKGTMLVNFLLSERALFYLSIIPAFFVTLKIIFLDDHKWQDLTIFMLLEIILFAVGTNANEYQIFYLLFFIVGAKNIDIDKILQLFIWVNLLVIALSLIFALNGSVRNVMITRADSPAVRYSLGAVYPTDLAARGFFMMLAYTALKRFKLNIAEYISCLALTALIYFVTDTRIDLLLMLFLLICVAVYPKLSPLFAKIPAYLLEAFTILYALAIILMGYFYHPGFWPLEKINSFLSGRLILERVAFDNYNVPLLGQYIYQNGFGGGFKVVDYFYIDSSYVRTLMMHGIIIFALLFVLFYLLFTRFRQEKLYYWSICLLLVVLTAGIDQHMWDVSYNFVFLALFANLNRPRQLVA</sequence>
<gene>
    <name evidence="2" type="ORF">QFF56_00570</name>
</gene>